<dbReference type="Pfam" id="PF13865">
    <property type="entry name" value="FoP_duplication"/>
    <property type="match status" value="1"/>
</dbReference>
<reference evidence="7" key="2">
    <citation type="journal article" date="2024" name="Plant">
        <title>Genomic evolution and insights into agronomic trait innovations of Sesamum species.</title>
        <authorList>
            <person name="Miao H."/>
            <person name="Wang L."/>
            <person name="Qu L."/>
            <person name="Liu H."/>
            <person name="Sun Y."/>
            <person name="Le M."/>
            <person name="Wang Q."/>
            <person name="Wei S."/>
            <person name="Zheng Y."/>
            <person name="Lin W."/>
            <person name="Duan Y."/>
            <person name="Cao H."/>
            <person name="Xiong S."/>
            <person name="Wang X."/>
            <person name="Wei L."/>
            <person name="Li C."/>
            <person name="Ma Q."/>
            <person name="Ju M."/>
            <person name="Zhao R."/>
            <person name="Li G."/>
            <person name="Mu C."/>
            <person name="Tian Q."/>
            <person name="Mei H."/>
            <person name="Zhang T."/>
            <person name="Gao T."/>
            <person name="Zhang H."/>
        </authorList>
    </citation>
    <scope>NUCLEOTIDE SEQUENCE</scope>
    <source>
        <strain evidence="7">K16</strain>
    </source>
</reference>
<gene>
    <name evidence="7" type="ORF">Sango_1461800</name>
</gene>
<protein>
    <submittedName>
        <fullName evidence="7">ADP-ribosylation factor GTPase-activating protein AGD6</fullName>
    </submittedName>
</protein>
<dbReference type="GO" id="GO:0008270">
    <property type="term" value="F:zinc ion binding"/>
    <property type="evidence" value="ECO:0007669"/>
    <property type="project" value="UniProtKB-KW"/>
</dbReference>
<dbReference type="PANTHER" id="PTHR47021">
    <property type="entry name" value="ADP-RIBOSYLATION FACTOR GTPASE-ACTIVATING PROTEIN AGD6-RELATED"/>
    <property type="match status" value="1"/>
</dbReference>
<feature type="compositionally biased region" description="Polar residues" evidence="4">
    <location>
        <begin position="331"/>
        <end position="360"/>
    </location>
</feature>
<dbReference type="GO" id="GO:0016192">
    <property type="term" value="P:vesicle-mediated transport"/>
    <property type="evidence" value="ECO:0007669"/>
    <property type="project" value="InterPro"/>
</dbReference>
<dbReference type="InterPro" id="IPR025715">
    <property type="entry name" value="FoP_C"/>
</dbReference>
<evidence type="ECO:0000313" key="8">
    <source>
        <dbReference type="Proteomes" id="UP001289374"/>
    </source>
</evidence>
<dbReference type="Gene3D" id="1.10.220.150">
    <property type="entry name" value="Arf GTPase activating protein"/>
    <property type="match status" value="1"/>
</dbReference>
<evidence type="ECO:0000256" key="1">
    <source>
        <dbReference type="ARBA" id="ARBA00022884"/>
    </source>
</evidence>
<feature type="compositionally biased region" description="Polar residues" evidence="4">
    <location>
        <begin position="94"/>
        <end position="107"/>
    </location>
</feature>
<accession>A0AAE1WN83</accession>
<dbReference type="GO" id="GO:0005096">
    <property type="term" value="F:GTPase activator activity"/>
    <property type="evidence" value="ECO:0007669"/>
    <property type="project" value="InterPro"/>
</dbReference>
<feature type="compositionally biased region" description="Low complexity" evidence="4">
    <location>
        <begin position="116"/>
        <end position="128"/>
    </location>
</feature>
<dbReference type="SUPFAM" id="SSF57863">
    <property type="entry name" value="ArfGap/RecO-like zinc finger"/>
    <property type="match status" value="1"/>
</dbReference>
<feature type="domain" description="RRM" evidence="5">
    <location>
        <begin position="526"/>
        <end position="603"/>
    </location>
</feature>
<evidence type="ECO:0000313" key="7">
    <source>
        <dbReference type="EMBL" id="KAK4396252.1"/>
    </source>
</evidence>
<dbReference type="InterPro" id="IPR044519">
    <property type="entry name" value="ARF_GAP_AGD6/7"/>
</dbReference>
<comment type="caution">
    <text evidence="7">The sequence shown here is derived from an EMBL/GenBank/DDBJ whole genome shotgun (WGS) entry which is preliminary data.</text>
</comment>
<dbReference type="SMART" id="SM01218">
    <property type="entry name" value="FoP_duplication"/>
    <property type="match status" value="1"/>
</dbReference>
<feature type="region of interest" description="Disordered" evidence="4">
    <location>
        <begin position="81"/>
        <end position="173"/>
    </location>
</feature>
<keyword evidence="3" id="KW-0862">Zinc</keyword>
<dbReference type="SMART" id="SM00360">
    <property type="entry name" value="RRM"/>
    <property type="match status" value="1"/>
</dbReference>
<name>A0AAE1WN83_9LAMI</name>
<keyword evidence="8" id="KW-1185">Reference proteome</keyword>
<dbReference type="SMART" id="SM00105">
    <property type="entry name" value="ArfGap"/>
    <property type="match status" value="1"/>
</dbReference>
<dbReference type="EMBL" id="JACGWL010000008">
    <property type="protein sequence ID" value="KAK4396252.1"/>
    <property type="molecule type" value="Genomic_DNA"/>
</dbReference>
<evidence type="ECO:0000256" key="2">
    <source>
        <dbReference type="PROSITE-ProRule" id="PRU00176"/>
    </source>
</evidence>
<feature type="compositionally biased region" description="Low complexity" evidence="4">
    <location>
        <begin position="138"/>
        <end position="166"/>
    </location>
</feature>
<feature type="region of interest" description="Disordered" evidence="4">
    <location>
        <begin position="609"/>
        <end position="653"/>
    </location>
</feature>
<dbReference type="Pfam" id="PF01412">
    <property type="entry name" value="ArfGap"/>
    <property type="match status" value="1"/>
</dbReference>
<dbReference type="InterPro" id="IPR001164">
    <property type="entry name" value="ArfGAP_dom"/>
</dbReference>
<dbReference type="AlphaFoldDB" id="A0AAE1WN83"/>
<proteinExistence type="predicted"/>
<dbReference type="PANTHER" id="PTHR47021:SF4">
    <property type="entry name" value="ADP-RIBOSYLATION FACTOR GTPASE-ACTIVATING PROTEIN AGD6-RELATED"/>
    <property type="match status" value="1"/>
</dbReference>
<dbReference type="InterPro" id="IPR035979">
    <property type="entry name" value="RBD_domain_sf"/>
</dbReference>
<feature type="region of interest" description="Disordered" evidence="4">
    <location>
        <begin position="463"/>
        <end position="487"/>
    </location>
</feature>
<evidence type="ECO:0000259" key="5">
    <source>
        <dbReference type="PROSITE" id="PS50102"/>
    </source>
</evidence>
<dbReference type="GO" id="GO:0003723">
    <property type="term" value="F:RNA binding"/>
    <property type="evidence" value="ECO:0007669"/>
    <property type="project" value="UniProtKB-UniRule"/>
</dbReference>
<organism evidence="7 8">
    <name type="scientific">Sesamum angolense</name>
    <dbReference type="NCBI Taxonomy" id="2727404"/>
    <lineage>
        <taxon>Eukaryota</taxon>
        <taxon>Viridiplantae</taxon>
        <taxon>Streptophyta</taxon>
        <taxon>Embryophyta</taxon>
        <taxon>Tracheophyta</taxon>
        <taxon>Spermatophyta</taxon>
        <taxon>Magnoliopsida</taxon>
        <taxon>eudicotyledons</taxon>
        <taxon>Gunneridae</taxon>
        <taxon>Pentapetalae</taxon>
        <taxon>asterids</taxon>
        <taxon>lamiids</taxon>
        <taxon>Lamiales</taxon>
        <taxon>Pedaliaceae</taxon>
        <taxon>Sesamum</taxon>
    </lineage>
</organism>
<evidence type="ECO:0000259" key="6">
    <source>
        <dbReference type="PROSITE" id="PS50115"/>
    </source>
</evidence>
<feature type="domain" description="Arf-GAP" evidence="6">
    <location>
        <begin position="1"/>
        <end position="83"/>
    </location>
</feature>
<feature type="region of interest" description="Disordered" evidence="4">
    <location>
        <begin position="314"/>
        <end position="360"/>
    </location>
</feature>
<dbReference type="SUPFAM" id="SSF54928">
    <property type="entry name" value="RNA-binding domain, RBD"/>
    <property type="match status" value="1"/>
</dbReference>
<dbReference type="Proteomes" id="UP001289374">
    <property type="component" value="Unassembled WGS sequence"/>
</dbReference>
<feature type="compositionally biased region" description="Basic and acidic residues" evidence="4">
    <location>
        <begin position="639"/>
        <end position="653"/>
    </location>
</feature>
<dbReference type="CDD" id="cd12680">
    <property type="entry name" value="RRM_THOC4"/>
    <property type="match status" value="1"/>
</dbReference>
<dbReference type="PROSITE" id="PS50102">
    <property type="entry name" value="RRM"/>
    <property type="match status" value="1"/>
</dbReference>
<evidence type="ECO:0000256" key="4">
    <source>
        <dbReference type="SAM" id="MobiDB-lite"/>
    </source>
</evidence>
<keyword evidence="3" id="KW-0479">Metal-binding</keyword>
<sequence>MCLECSGKHRGLGVHISFVRSVTMDSWSDIQLKKMELGGNERFNSFVSQYGIPKETDIVTKYNTKAASIYRDRIQALAEGKPWSDPPVVKETLKSNNNVRNTFNSKPPLSGGGSRSGNAGSNAGWDNWDNFDDGGNVGNNSSNSLRRNNTVSDFRSSGTGSGPSRSKSTEDVYSRAELEASAANKESFFARKMAENESRPEGLPPSQGGRYVGFGSNPPPVRRNHSEGDVLTVVTQGFGRLSMVAASAAQSAANVVQAGTKELTSKVKDGGYDYKVNETVNVVTAKTSEIGQRTWGIMKGVMALATQKVEEFTKEGSGWKNDGWQQKESDTNGYSQEFGQESRGWNSSAGAQSSSGREFNSVSHDYWDDWGSKDSRKEENPKGTTSRMKMVGQAGMILKTMDTIIHTTVNLIRRQKVIMENQMPIGLTEGLSEILVCGNRTLLGENMSNLDMTLDDMIKMNKPTRAGHRTSGQGPTRRFQNRSASRAAPYSFGNTQETYLDHGMFAAGAASPNVGEARAPAIETGTKLLISNLHYGVSDDDIKEIFLCVGDLMGCSIHYDRSGRSEGTAEVVFVRSRDAETAIKRYNNVQLDGKPMRIEIVGMNRALPPPLLPASHGRNARLQGRSNPRRPPPGTARGMRKDRWGGRGRGEKISVEDLDADLEKYLAEAKETS</sequence>
<dbReference type="Gene3D" id="3.30.70.330">
    <property type="match status" value="1"/>
</dbReference>
<dbReference type="PROSITE" id="PS50115">
    <property type="entry name" value="ARFGAP"/>
    <property type="match status" value="1"/>
</dbReference>
<dbReference type="InterPro" id="IPR000504">
    <property type="entry name" value="RRM_dom"/>
</dbReference>
<dbReference type="CDD" id="cd08830">
    <property type="entry name" value="ArfGap_ArfGap1"/>
    <property type="match status" value="1"/>
</dbReference>
<evidence type="ECO:0000256" key="3">
    <source>
        <dbReference type="PROSITE-ProRule" id="PRU00288"/>
    </source>
</evidence>
<reference evidence="7" key="1">
    <citation type="submission" date="2020-06" db="EMBL/GenBank/DDBJ databases">
        <authorList>
            <person name="Li T."/>
            <person name="Hu X."/>
            <person name="Zhang T."/>
            <person name="Song X."/>
            <person name="Zhang H."/>
            <person name="Dai N."/>
            <person name="Sheng W."/>
            <person name="Hou X."/>
            <person name="Wei L."/>
        </authorList>
    </citation>
    <scope>NUCLEOTIDE SEQUENCE</scope>
    <source>
        <strain evidence="7">K16</strain>
        <tissue evidence="7">Leaf</tissue>
    </source>
</reference>
<keyword evidence="1 2" id="KW-0694">RNA-binding</keyword>
<dbReference type="InterPro" id="IPR038508">
    <property type="entry name" value="ArfGAP_dom_sf"/>
</dbReference>
<dbReference type="InterPro" id="IPR012677">
    <property type="entry name" value="Nucleotide-bd_a/b_plait_sf"/>
</dbReference>
<feature type="region of interest" description="Disordered" evidence="4">
    <location>
        <begin position="194"/>
        <end position="225"/>
    </location>
</feature>
<dbReference type="InterPro" id="IPR037278">
    <property type="entry name" value="ARFGAP/RecO"/>
</dbReference>
<keyword evidence="3" id="KW-0863">Zinc-finger</keyword>
<dbReference type="Pfam" id="PF00076">
    <property type="entry name" value="RRM_1"/>
    <property type="match status" value="1"/>
</dbReference>